<dbReference type="STRING" id="1034346.GCA_000313565_02739"/>
<keyword evidence="3" id="KW-1185">Reference proteome</keyword>
<proteinExistence type="predicted"/>
<feature type="chain" id="PRO_5016237404" evidence="1">
    <location>
        <begin position="26"/>
        <end position="158"/>
    </location>
</feature>
<dbReference type="OrthoDB" id="2605982at2"/>
<dbReference type="AlphaFoldDB" id="A0A318KQ68"/>
<feature type="signal peptide" evidence="1">
    <location>
        <begin position="1"/>
        <end position="25"/>
    </location>
</feature>
<organism evidence="2 3">
    <name type="scientific">Dielma fastidiosa</name>
    <dbReference type="NCBI Taxonomy" id="1034346"/>
    <lineage>
        <taxon>Bacteria</taxon>
        <taxon>Bacillati</taxon>
        <taxon>Bacillota</taxon>
        <taxon>Erysipelotrichia</taxon>
        <taxon>Erysipelotrichales</taxon>
        <taxon>Erysipelotrichaceae</taxon>
        <taxon>Dielma</taxon>
    </lineage>
</organism>
<keyword evidence="1" id="KW-0732">Signal</keyword>
<evidence type="ECO:0000313" key="3">
    <source>
        <dbReference type="Proteomes" id="UP000247612"/>
    </source>
</evidence>
<dbReference type="Pfam" id="PF14270">
    <property type="entry name" value="DUF4358"/>
    <property type="match status" value="1"/>
</dbReference>
<accession>A0A318KQ68</accession>
<reference evidence="2 3" key="1">
    <citation type="submission" date="2018-05" db="EMBL/GenBank/DDBJ databases">
        <title>Genomic Encyclopedia of Type Strains, Phase IV (KMG-IV): sequencing the most valuable type-strain genomes for metagenomic binning, comparative biology and taxonomic classification.</title>
        <authorList>
            <person name="Goeker M."/>
        </authorList>
    </citation>
    <scope>NUCLEOTIDE SEQUENCE [LARGE SCALE GENOMIC DNA]</scope>
    <source>
        <strain evidence="2 3">JC118</strain>
    </source>
</reference>
<dbReference type="RefSeq" id="WP_022939023.1">
    <property type="nucleotide sequence ID" value="NZ_CABKRQ010000007.1"/>
</dbReference>
<dbReference type="PROSITE" id="PS51257">
    <property type="entry name" value="PROKAR_LIPOPROTEIN"/>
    <property type="match status" value="1"/>
</dbReference>
<protein>
    <submittedName>
        <fullName evidence="2">Uncharacterized protein DUF4358</fullName>
    </submittedName>
</protein>
<dbReference type="EMBL" id="QJKH01000009">
    <property type="protein sequence ID" value="PXX77826.1"/>
    <property type="molecule type" value="Genomic_DNA"/>
</dbReference>
<evidence type="ECO:0000313" key="2">
    <source>
        <dbReference type="EMBL" id="PXX77826.1"/>
    </source>
</evidence>
<comment type="caution">
    <text evidence="2">The sequence shown here is derived from an EMBL/GenBank/DDBJ whole genome shotgun (WGS) entry which is preliminary data.</text>
</comment>
<gene>
    <name evidence="2" type="ORF">DES51_10978</name>
</gene>
<dbReference type="InterPro" id="IPR025648">
    <property type="entry name" value="DUF4358"/>
</dbReference>
<evidence type="ECO:0000256" key="1">
    <source>
        <dbReference type="SAM" id="SignalP"/>
    </source>
</evidence>
<name>A0A318KQ68_9FIRM</name>
<sequence>MKLKKLLCAASLLMVVAGCSSKPSATEVDLSKVSESVYEKVESGEIEMGMMSENLDASAMMDLYGLDIKDLESYDVRMALINVQANEIAMFEAKEGKLDTVKKGVEKRLENLKELWSQYLPDQYELVKNSVTYENGNYYFFIVGQDAEKILELIKANF</sequence>
<dbReference type="Proteomes" id="UP000247612">
    <property type="component" value="Unassembled WGS sequence"/>
</dbReference>